<dbReference type="OrthoDB" id="9799321at2"/>
<dbReference type="GO" id="GO:1990189">
    <property type="term" value="F:protein N-terminal-serine acetyltransferase activity"/>
    <property type="evidence" value="ECO:0007669"/>
    <property type="project" value="TreeGrafter"/>
</dbReference>
<feature type="domain" description="N-acetyltransferase" evidence="1">
    <location>
        <begin position="18"/>
        <end position="182"/>
    </location>
</feature>
<dbReference type="Gene3D" id="3.40.630.30">
    <property type="match status" value="1"/>
</dbReference>
<dbReference type="InterPro" id="IPR000182">
    <property type="entry name" value="GNAT_dom"/>
</dbReference>
<proteinExistence type="predicted"/>
<keyword evidence="2" id="KW-0808">Transferase</keyword>
<dbReference type="AlphaFoldDB" id="A0A1H3SC93"/>
<organism evidence="2 3">
    <name type="scientific">Micromonospora pattaloongensis</name>
    <dbReference type="NCBI Taxonomy" id="405436"/>
    <lineage>
        <taxon>Bacteria</taxon>
        <taxon>Bacillati</taxon>
        <taxon>Actinomycetota</taxon>
        <taxon>Actinomycetes</taxon>
        <taxon>Micromonosporales</taxon>
        <taxon>Micromonosporaceae</taxon>
        <taxon>Micromonospora</taxon>
    </lineage>
</organism>
<dbReference type="SUPFAM" id="SSF55729">
    <property type="entry name" value="Acyl-CoA N-acyltransferases (Nat)"/>
    <property type="match status" value="1"/>
</dbReference>
<gene>
    <name evidence="2" type="ORF">SAMN05444365_11134</name>
</gene>
<dbReference type="EMBL" id="FNPH01000011">
    <property type="protein sequence ID" value="SDZ35544.1"/>
    <property type="molecule type" value="Genomic_DNA"/>
</dbReference>
<keyword evidence="3" id="KW-1185">Reference proteome</keyword>
<evidence type="ECO:0000313" key="2">
    <source>
        <dbReference type="EMBL" id="SDZ35544.1"/>
    </source>
</evidence>
<dbReference type="InterPro" id="IPR016181">
    <property type="entry name" value="Acyl_CoA_acyltransferase"/>
</dbReference>
<dbReference type="STRING" id="405436.SAMN05444365_11134"/>
<dbReference type="InterPro" id="IPR051908">
    <property type="entry name" value="Ribosomal_N-acetyltransferase"/>
</dbReference>
<evidence type="ECO:0000313" key="3">
    <source>
        <dbReference type="Proteomes" id="UP000242415"/>
    </source>
</evidence>
<reference evidence="3" key="1">
    <citation type="submission" date="2016-10" db="EMBL/GenBank/DDBJ databases">
        <authorList>
            <person name="Varghese N."/>
            <person name="Submissions S."/>
        </authorList>
    </citation>
    <scope>NUCLEOTIDE SEQUENCE [LARGE SCALE GENOMIC DNA]</scope>
    <source>
        <strain evidence="3">DSM 45245</strain>
    </source>
</reference>
<protein>
    <submittedName>
        <fullName evidence="2">Protein N-acetyltransferase, RimJ/RimL family</fullName>
    </submittedName>
</protein>
<dbReference type="GO" id="GO:0008999">
    <property type="term" value="F:protein-N-terminal-alanine acetyltransferase activity"/>
    <property type="evidence" value="ECO:0007669"/>
    <property type="project" value="TreeGrafter"/>
</dbReference>
<accession>A0A1H3SC93</accession>
<dbReference type="GO" id="GO:0005737">
    <property type="term" value="C:cytoplasm"/>
    <property type="evidence" value="ECO:0007669"/>
    <property type="project" value="TreeGrafter"/>
</dbReference>
<dbReference type="Proteomes" id="UP000242415">
    <property type="component" value="Unassembled WGS sequence"/>
</dbReference>
<dbReference type="PANTHER" id="PTHR43441">
    <property type="entry name" value="RIBOSOMAL-PROTEIN-SERINE ACETYLTRANSFERASE"/>
    <property type="match status" value="1"/>
</dbReference>
<name>A0A1H3SC93_9ACTN</name>
<dbReference type="PANTHER" id="PTHR43441:SF3">
    <property type="entry name" value="ACETYLTRANSFERASE"/>
    <property type="match status" value="1"/>
</dbReference>
<dbReference type="PROSITE" id="PS51186">
    <property type="entry name" value="GNAT"/>
    <property type="match status" value="1"/>
</dbReference>
<dbReference type="Pfam" id="PF13302">
    <property type="entry name" value="Acetyltransf_3"/>
    <property type="match status" value="1"/>
</dbReference>
<sequence length="193" mass="21427">MRRVTAERPPVEMVGNCVVVRHFSPADATRLHEAILESVEHLAPWMPWAGLEPVDLADREKLVADWCELWQAGKDFNFGVFENGRLVGGCGLHRRIGPGGLEIGYWTRAGDTGRGIAREAVRCLVTGAFSMSNIAILEVHHDVANIASGRIPERLGFTFVEEREDGAVAPAEIGVERVWRLHRRDWDAVGPRS</sequence>
<evidence type="ECO:0000259" key="1">
    <source>
        <dbReference type="PROSITE" id="PS51186"/>
    </source>
</evidence>